<dbReference type="AlphaFoldDB" id="A0A2K2CP69"/>
<protein>
    <submittedName>
        <fullName evidence="1 2">Uncharacterized protein</fullName>
    </submittedName>
</protein>
<dbReference type="EMBL" id="CM000883">
    <property type="protein sequence ID" value="PNT63813.1"/>
    <property type="molecule type" value="Genomic_DNA"/>
</dbReference>
<reference evidence="2" key="3">
    <citation type="submission" date="2018-08" db="UniProtKB">
        <authorList>
            <consortium name="EnsemblPlants"/>
        </authorList>
    </citation>
    <scope>IDENTIFICATION</scope>
    <source>
        <strain evidence="2">cv. Bd21</strain>
    </source>
</reference>
<keyword evidence="3" id="KW-1185">Reference proteome</keyword>
<dbReference type="Proteomes" id="UP000008810">
    <property type="component" value="Chromosome 4"/>
</dbReference>
<accession>A0A2K2CP69</accession>
<organism evidence="1">
    <name type="scientific">Brachypodium distachyon</name>
    <name type="common">Purple false brome</name>
    <name type="synonym">Trachynia distachya</name>
    <dbReference type="NCBI Taxonomy" id="15368"/>
    <lineage>
        <taxon>Eukaryota</taxon>
        <taxon>Viridiplantae</taxon>
        <taxon>Streptophyta</taxon>
        <taxon>Embryophyta</taxon>
        <taxon>Tracheophyta</taxon>
        <taxon>Spermatophyta</taxon>
        <taxon>Magnoliopsida</taxon>
        <taxon>Liliopsida</taxon>
        <taxon>Poales</taxon>
        <taxon>Poaceae</taxon>
        <taxon>BOP clade</taxon>
        <taxon>Pooideae</taxon>
        <taxon>Stipodae</taxon>
        <taxon>Brachypodieae</taxon>
        <taxon>Brachypodium</taxon>
    </lineage>
</organism>
<dbReference type="InParanoid" id="A0A2K2CP69"/>
<gene>
    <name evidence="1" type="ORF">BRADI_4g21261v3</name>
</gene>
<evidence type="ECO:0000313" key="2">
    <source>
        <dbReference type="EnsemblPlants" id="PNT63813"/>
    </source>
</evidence>
<dbReference type="Gramene" id="PNT63813">
    <property type="protein sequence ID" value="PNT63813"/>
    <property type="gene ID" value="BRADI_4g21261v3"/>
</dbReference>
<evidence type="ECO:0000313" key="3">
    <source>
        <dbReference type="Proteomes" id="UP000008810"/>
    </source>
</evidence>
<feature type="non-terminal residue" evidence="1">
    <location>
        <position position="1"/>
    </location>
</feature>
<reference evidence="1 2" key="1">
    <citation type="journal article" date="2010" name="Nature">
        <title>Genome sequencing and analysis of the model grass Brachypodium distachyon.</title>
        <authorList>
            <consortium name="International Brachypodium Initiative"/>
        </authorList>
    </citation>
    <scope>NUCLEOTIDE SEQUENCE [LARGE SCALE GENOMIC DNA]</scope>
    <source>
        <strain evidence="1 2">Bd21</strain>
    </source>
</reference>
<proteinExistence type="predicted"/>
<sequence length="104" mass="12093">NFRTLHEQEQKYSDEMVQKCKAACLIRSIGCHHVCFFTFLMTGSDLQIIYSRNKGLYSSFRCAIEKLMSNQLLSYVELLPAISRKSPRTPYTPEPAFLVFTIYK</sequence>
<evidence type="ECO:0000313" key="1">
    <source>
        <dbReference type="EMBL" id="PNT63813.1"/>
    </source>
</evidence>
<reference evidence="1" key="2">
    <citation type="submission" date="2017-06" db="EMBL/GenBank/DDBJ databases">
        <title>WGS assembly of Brachypodium distachyon.</title>
        <authorList>
            <consortium name="The International Brachypodium Initiative"/>
            <person name="Lucas S."/>
            <person name="Harmon-Smith M."/>
            <person name="Lail K."/>
            <person name="Tice H."/>
            <person name="Grimwood J."/>
            <person name="Bruce D."/>
            <person name="Barry K."/>
            <person name="Shu S."/>
            <person name="Lindquist E."/>
            <person name="Wang M."/>
            <person name="Pitluck S."/>
            <person name="Vogel J.P."/>
            <person name="Garvin D.F."/>
            <person name="Mockler T.C."/>
            <person name="Schmutz J."/>
            <person name="Rokhsar D."/>
            <person name="Bevan M.W."/>
        </authorList>
    </citation>
    <scope>NUCLEOTIDE SEQUENCE</scope>
    <source>
        <strain evidence="1">Bd21</strain>
    </source>
</reference>
<dbReference type="EnsemblPlants" id="PNT63813">
    <property type="protein sequence ID" value="PNT63813"/>
    <property type="gene ID" value="BRADI_4g21261v3"/>
</dbReference>
<name>A0A2K2CP69_BRADI</name>